<feature type="domain" description="GP-PDE" evidence="2">
    <location>
        <begin position="269"/>
        <end position="498"/>
    </location>
</feature>
<keyword evidence="1" id="KW-0472">Membrane</keyword>
<evidence type="ECO:0000259" key="2">
    <source>
        <dbReference type="PROSITE" id="PS51704"/>
    </source>
</evidence>
<dbReference type="GO" id="GO:0008081">
    <property type="term" value="F:phosphoric diester hydrolase activity"/>
    <property type="evidence" value="ECO:0007669"/>
    <property type="project" value="InterPro"/>
</dbReference>
<dbReference type="PROSITE" id="PS51704">
    <property type="entry name" value="GP_PDE"/>
    <property type="match status" value="1"/>
</dbReference>
<evidence type="ECO:0000313" key="4">
    <source>
        <dbReference type="Proteomes" id="UP000036000"/>
    </source>
</evidence>
<reference evidence="3 4" key="1">
    <citation type="submission" date="2015-07" db="EMBL/GenBank/DDBJ databases">
        <title>Lactobacillus korensis/26-25/ whole genome sequencing.</title>
        <authorList>
            <person name="Kim M.K."/>
            <person name="Im W.-T."/>
            <person name="Srinivasan S."/>
            <person name="Lee J.-J."/>
        </authorList>
    </citation>
    <scope>NUCLEOTIDE SEQUENCE [LARGE SCALE GENOMIC DNA]</scope>
    <source>
        <strain evidence="3 4">26-25</strain>
    </source>
</reference>
<dbReference type="AlphaFoldDB" id="A0AAC8ZHI4"/>
<keyword evidence="1" id="KW-0812">Transmembrane</keyword>
<feature type="transmembrane region" description="Helical" evidence="1">
    <location>
        <begin position="161"/>
        <end position="184"/>
    </location>
</feature>
<dbReference type="EMBL" id="CP012033">
    <property type="protein sequence ID" value="AKP65954.1"/>
    <property type="molecule type" value="Genomic_DNA"/>
</dbReference>
<gene>
    <name evidence="3" type="ORF">ABN16_00865</name>
</gene>
<sequence>MTSPGLFRGWGLLILEFSGLRLLATRPGWSVALVLVLVATLVTSAVQLTQLALTLANVPVSDRRVSYRLAAQHWVTWCGVLVAVAILTVPWGLWGLGSRFLVRLPVPASWVNFVGLNRRPVLMVAAVVYFLIAGIVLLRGPHYFRRLTPQLTQPGSIWQMVTGLVTGGGLTLLWLGASELLVAVNVWVGQVMQAGRRVVASTSLWLILMGFTLVAILTVITIIWSWTGQQPQRASYYRRPIWRLAIVAGVIGLAVVGQTMTQTPQFTTATLISHRGVDHHQAVQNSITALRLIHRQRPTYVEMDLHETRDHQWVVLHDENLQVLAKKRVTPHQLTLRQLQRLTLREDGHQAKLAGWPAYLKTAEHLHQRLLVEIKTTPQDSRGMTRRFARQYGTRLVRDHAAVHSLDYRVVRQLREIAPQLKVGYITPFNWVAPNVVPADFYSFQRISMSQQFLAAAHSTGAPAYVWTPDSHAAMTRTWALGADGQITNELTRLRAVTQQNPEANWWAVVQNFILSYV</sequence>
<evidence type="ECO:0000256" key="1">
    <source>
        <dbReference type="SAM" id="Phobius"/>
    </source>
</evidence>
<feature type="transmembrane region" description="Helical" evidence="1">
    <location>
        <begin position="29"/>
        <end position="53"/>
    </location>
</feature>
<keyword evidence="1" id="KW-1133">Transmembrane helix</keyword>
<dbReference type="Pfam" id="PF03009">
    <property type="entry name" value="GDPD"/>
    <property type="match status" value="1"/>
</dbReference>
<protein>
    <recommendedName>
        <fullName evidence="2">GP-PDE domain-containing protein</fullName>
    </recommendedName>
</protein>
<name>A0AAC8ZHI4_9LACO</name>
<feature type="transmembrane region" description="Helical" evidence="1">
    <location>
        <begin position="204"/>
        <end position="228"/>
    </location>
</feature>
<dbReference type="Proteomes" id="UP000036000">
    <property type="component" value="Chromosome"/>
</dbReference>
<dbReference type="KEGG" id="lko:ABN16_00865"/>
<organism evidence="3 4">
    <name type="scientific">Levilactobacillus koreensis</name>
    <dbReference type="NCBI Taxonomy" id="637971"/>
    <lineage>
        <taxon>Bacteria</taxon>
        <taxon>Bacillati</taxon>
        <taxon>Bacillota</taxon>
        <taxon>Bacilli</taxon>
        <taxon>Lactobacillales</taxon>
        <taxon>Lactobacillaceae</taxon>
        <taxon>Levilactobacillus</taxon>
    </lineage>
</organism>
<evidence type="ECO:0000313" key="3">
    <source>
        <dbReference type="EMBL" id="AKP65954.1"/>
    </source>
</evidence>
<dbReference type="InterPro" id="IPR030395">
    <property type="entry name" value="GP_PDE_dom"/>
</dbReference>
<dbReference type="Gene3D" id="3.20.20.190">
    <property type="entry name" value="Phosphatidylinositol (PI) phosphodiesterase"/>
    <property type="match status" value="1"/>
</dbReference>
<feature type="transmembrane region" description="Helical" evidence="1">
    <location>
        <begin position="240"/>
        <end position="260"/>
    </location>
</feature>
<dbReference type="SUPFAM" id="SSF51695">
    <property type="entry name" value="PLC-like phosphodiesterases"/>
    <property type="match status" value="1"/>
</dbReference>
<proteinExistence type="predicted"/>
<dbReference type="PANTHER" id="PTHR46211">
    <property type="entry name" value="GLYCEROPHOSPHORYL DIESTER PHOSPHODIESTERASE"/>
    <property type="match status" value="1"/>
</dbReference>
<dbReference type="GO" id="GO:0006629">
    <property type="term" value="P:lipid metabolic process"/>
    <property type="evidence" value="ECO:0007669"/>
    <property type="project" value="InterPro"/>
</dbReference>
<feature type="transmembrane region" description="Helical" evidence="1">
    <location>
        <begin position="74"/>
        <end position="94"/>
    </location>
</feature>
<feature type="transmembrane region" description="Helical" evidence="1">
    <location>
        <begin position="121"/>
        <end position="140"/>
    </location>
</feature>
<dbReference type="PANTHER" id="PTHR46211:SF8">
    <property type="entry name" value="PHOSPHODIESTERASE"/>
    <property type="match status" value="1"/>
</dbReference>
<dbReference type="CDD" id="cd08579">
    <property type="entry name" value="GDPD_memb_like"/>
    <property type="match status" value="1"/>
</dbReference>
<keyword evidence="4" id="KW-1185">Reference proteome</keyword>
<accession>A0AAC8ZHI4</accession>
<dbReference type="InterPro" id="IPR017946">
    <property type="entry name" value="PLC-like_Pdiesterase_TIM-brl"/>
</dbReference>